<feature type="domain" description="Alpha-glycerophosphate oxidase C-terminal" evidence="9">
    <location>
        <begin position="411"/>
        <end position="534"/>
    </location>
</feature>
<dbReference type="InterPro" id="IPR036188">
    <property type="entry name" value="FAD/NAD-bd_sf"/>
</dbReference>
<dbReference type="Gene3D" id="1.10.8.870">
    <property type="entry name" value="Alpha-glycerophosphate oxidase, cap domain"/>
    <property type="match status" value="1"/>
</dbReference>
<dbReference type="Pfam" id="PF01266">
    <property type="entry name" value="DAO"/>
    <property type="match status" value="1"/>
</dbReference>
<dbReference type="PANTHER" id="PTHR11985">
    <property type="entry name" value="GLYCEROL-3-PHOSPHATE DEHYDROGENASE"/>
    <property type="match status" value="1"/>
</dbReference>
<evidence type="ECO:0000259" key="8">
    <source>
        <dbReference type="Pfam" id="PF01266"/>
    </source>
</evidence>
<comment type="caution">
    <text evidence="10">The sequence shown here is derived from an EMBL/GenBank/DDBJ whole genome shotgun (WGS) entry which is preliminary data.</text>
</comment>
<dbReference type="Gene3D" id="3.50.50.60">
    <property type="entry name" value="FAD/NAD(P)-binding domain"/>
    <property type="match status" value="1"/>
</dbReference>
<dbReference type="RefSeq" id="WP_022920655.1">
    <property type="nucleotide sequence ID" value="NZ_BMLB01000002.1"/>
</dbReference>
<dbReference type="EC" id="1.1.5.3" evidence="6"/>
<dbReference type="InterPro" id="IPR038299">
    <property type="entry name" value="DAO_C_sf"/>
</dbReference>
<feature type="region of interest" description="Disordered" evidence="7">
    <location>
        <begin position="572"/>
        <end position="600"/>
    </location>
</feature>
<dbReference type="PROSITE" id="PS00978">
    <property type="entry name" value="FAD_G3PDH_2"/>
    <property type="match status" value="1"/>
</dbReference>
<evidence type="ECO:0000259" key="9">
    <source>
        <dbReference type="Pfam" id="PF16901"/>
    </source>
</evidence>
<dbReference type="Gene3D" id="3.30.9.10">
    <property type="entry name" value="D-Amino Acid Oxidase, subunit A, domain 2"/>
    <property type="match status" value="1"/>
</dbReference>
<gene>
    <name evidence="10" type="ORF">GCM10011509_08360</name>
</gene>
<evidence type="ECO:0000256" key="6">
    <source>
        <dbReference type="RuleBase" id="RU361217"/>
    </source>
</evidence>
<accession>A0ABQ2F4X0</accession>
<dbReference type="InterPro" id="IPR006076">
    <property type="entry name" value="FAD-dep_OxRdtase"/>
</dbReference>
<dbReference type="InterPro" id="IPR031656">
    <property type="entry name" value="DAO_C"/>
</dbReference>
<keyword evidence="5 6" id="KW-0560">Oxidoreductase</keyword>
<evidence type="ECO:0000256" key="3">
    <source>
        <dbReference type="ARBA" id="ARBA00022630"/>
    </source>
</evidence>
<feature type="compositionally biased region" description="Basic and acidic residues" evidence="7">
    <location>
        <begin position="585"/>
        <end position="600"/>
    </location>
</feature>
<dbReference type="PROSITE" id="PS00977">
    <property type="entry name" value="FAD_G3PDH_1"/>
    <property type="match status" value="1"/>
</dbReference>
<keyword evidence="3 6" id="KW-0285">Flavoprotein</keyword>
<comment type="similarity">
    <text evidence="2 6">Belongs to the FAD-dependent glycerol-3-phosphate dehydrogenase family.</text>
</comment>
<dbReference type="Proteomes" id="UP000662111">
    <property type="component" value="Unassembled WGS sequence"/>
</dbReference>
<comment type="cofactor">
    <cofactor evidence="1 6">
        <name>FAD</name>
        <dbReference type="ChEBI" id="CHEBI:57692"/>
    </cofactor>
</comment>
<keyword evidence="11" id="KW-1185">Reference proteome</keyword>
<dbReference type="SUPFAM" id="SSF51905">
    <property type="entry name" value="FAD/NAD(P)-binding domain"/>
    <property type="match status" value="1"/>
</dbReference>
<name>A0ABQ2F4X0_9MICO</name>
<organism evidence="10 11">
    <name type="scientific">Ornithinimicrobium pekingense</name>
    <dbReference type="NCBI Taxonomy" id="384677"/>
    <lineage>
        <taxon>Bacteria</taxon>
        <taxon>Bacillati</taxon>
        <taxon>Actinomycetota</taxon>
        <taxon>Actinomycetes</taxon>
        <taxon>Micrococcales</taxon>
        <taxon>Ornithinimicrobiaceae</taxon>
        <taxon>Ornithinimicrobium</taxon>
    </lineage>
</organism>
<evidence type="ECO:0000256" key="2">
    <source>
        <dbReference type="ARBA" id="ARBA00007330"/>
    </source>
</evidence>
<dbReference type="EMBL" id="BMLB01000002">
    <property type="protein sequence ID" value="GGK62284.1"/>
    <property type="molecule type" value="Genomic_DNA"/>
</dbReference>
<sequence>MQPKALTGRDRDEALRVLQESGAGGPVLDVLVVGGGVTGAGTALDATTRGLSTALVEAGDWGSGTSQWSTKLVHGGLRYLQMLDFGLVHEALTERGLLLRRLAPHLVKPMPFLIPLEHRVWQRAYYGAGVTLYDLLANALPGHRALPVHQHTGRRGLHAEFPDLQEGRAIGAVKYWDATVDDARLVSTLVRTAHTYGASVASRTRAVGLLKEDGRVVGAVLQDLMSGRVLHARAEHVVSCAGVWTEEVTDLADTDGGLRVQASKGIHLVVPRDRIQGTSGLFLQTERSVLFFIPWSRYWILGTTDTPWHLDLGHPVATATDIDYVLDHANEVLTTRLTRDDVIGWYAGLRPLLQPGTKSGTDSARVSREHTVAAPLPGLTVVGGGKLTTYRVMAQDAVDFALGDRAAELPSITDQIPLLGAVGEAAMRRRMPALRDRFGWSEQLTDHLLHRYGSLVEQLLDLIVEDPSLARPLEHAPAYLRVEIAYACISEGVLRLEDIMMRRTRLYYEERRKGLGAVPEIAEIAVQWLGWGEEHEAEEIADYERRVLADEAAALEVDDASAAAARDRVLLGEVPDRAPVPPTGRDGDRQTGEDEEVRTR</sequence>
<comment type="catalytic activity">
    <reaction evidence="6">
        <text>a quinone + sn-glycerol 3-phosphate = dihydroxyacetone phosphate + a quinol</text>
        <dbReference type="Rhea" id="RHEA:18977"/>
        <dbReference type="ChEBI" id="CHEBI:24646"/>
        <dbReference type="ChEBI" id="CHEBI:57597"/>
        <dbReference type="ChEBI" id="CHEBI:57642"/>
        <dbReference type="ChEBI" id="CHEBI:132124"/>
        <dbReference type="EC" id="1.1.5.3"/>
    </reaction>
</comment>
<evidence type="ECO:0000256" key="5">
    <source>
        <dbReference type="ARBA" id="ARBA00023002"/>
    </source>
</evidence>
<evidence type="ECO:0000313" key="10">
    <source>
        <dbReference type="EMBL" id="GGK62284.1"/>
    </source>
</evidence>
<dbReference type="InterPro" id="IPR000447">
    <property type="entry name" value="G3P_DH_FAD-dep"/>
</dbReference>
<evidence type="ECO:0000256" key="1">
    <source>
        <dbReference type="ARBA" id="ARBA00001974"/>
    </source>
</evidence>
<protein>
    <recommendedName>
        <fullName evidence="6">Glycerol-3-phosphate dehydrogenase</fullName>
        <ecNumber evidence="6">1.1.5.3</ecNumber>
    </recommendedName>
</protein>
<keyword evidence="4" id="KW-0274">FAD</keyword>
<evidence type="ECO:0000256" key="7">
    <source>
        <dbReference type="SAM" id="MobiDB-lite"/>
    </source>
</evidence>
<reference evidence="11" key="1">
    <citation type="journal article" date="2019" name="Int. J. Syst. Evol. Microbiol.">
        <title>The Global Catalogue of Microorganisms (GCM) 10K type strain sequencing project: providing services to taxonomists for standard genome sequencing and annotation.</title>
        <authorList>
            <consortium name="The Broad Institute Genomics Platform"/>
            <consortium name="The Broad Institute Genome Sequencing Center for Infectious Disease"/>
            <person name="Wu L."/>
            <person name="Ma J."/>
        </authorList>
    </citation>
    <scope>NUCLEOTIDE SEQUENCE [LARGE SCALE GENOMIC DNA]</scope>
    <source>
        <strain evidence="11">CGMCC 1.5362</strain>
    </source>
</reference>
<dbReference type="PRINTS" id="PR01001">
    <property type="entry name" value="FADG3PDH"/>
</dbReference>
<dbReference type="PANTHER" id="PTHR11985:SF31">
    <property type="entry name" value="GLYCEROL-3-PHOSPHATE DEHYDROGENASE 2"/>
    <property type="match status" value="1"/>
</dbReference>
<evidence type="ECO:0000256" key="4">
    <source>
        <dbReference type="ARBA" id="ARBA00022827"/>
    </source>
</evidence>
<proteinExistence type="inferred from homology"/>
<dbReference type="SUPFAM" id="SSF54373">
    <property type="entry name" value="FAD-linked reductases, C-terminal domain"/>
    <property type="match status" value="1"/>
</dbReference>
<feature type="domain" description="FAD dependent oxidoreductase" evidence="8">
    <location>
        <begin position="29"/>
        <end position="391"/>
    </location>
</feature>
<dbReference type="Pfam" id="PF16901">
    <property type="entry name" value="DAO_C"/>
    <property type="match status" value="1"/>
</dbReference>
<evidence type="ECO:0000313" key="11">
    <source>
        <dbReference type="Proteomes" id="UP000662111"/>
    </source>
</evidence>